<keyword evidence="3 6" id="KW-0378">Hydrolase</keyword>
<evidence type="ECO:0000256" key="5">
    <source>
        <dbReference type="ARBA" id="ARBA00023180"/>
    </source>
</evidence>
<reference evidence="9" key="1">
    <citation type="submission" date="2025-08" db="UniProtKB">
        <authorList>
            <consortium name="RefSeq"/>
        </authorList>
    </citation>
    <scope>IDENTIFICATION</scope>
    <source>
        <tissue evidence="9">Whole Larva</tissue>
    </source>
</reference>
<dbReference type="PROSITE" id="PS00122">
    <property type="entry name" value="CARBOXYLESTERASE_B_1"/>
    <property type="match status" value="1"/>
</dbReference>
<comment type="similarity">
    <text evidence="1 6">Belongs to the type-B carboxylesterase/lipase family.</text>
</comment>
<keyword evidence="6" id="KW-0732">Signal</keyword>
<name>A0ABM1MQX5_NICVS</name>
<dbReference type="Pfam" id="PF00135">
    <property type="entry name" value="COesterase"/>
    <property type="match status" value="1"/>
</dbReference>
<dbReference type="GeneID" id="108562971"/>
<keyword evidence="8" id="KW-1185">Reference proteome</keyword>
<evidence type="ECO:0000256" key="2">
    <source>
        <dbReference type="ARBA" id="ARBA00022487"/>
    </source>
</evidence>
<keyword evidence="5" id="KW-0325">Glycoprotein</keyword>
<keyword evidence="4" id="KW-1015">Disulfide bond</keyword>
<dbReference type="PANTHER" id="PTHR43142:SF1">
    <property type="entry name" value="CARBOXYLIC ESTER HYDROLASE"/>
    <property type="match status" value="1"/>
</dbReference>
<feature type="domain" description="Carboxylesterase type B" evidence="7">
    <location>
        <begin position="20"/>
        <end position="540"/>
    </location>
</feature>
<feature type="signal peptide" evidence="6">
    <location>
        <begin position="1"/>
        <end position="16"/>
    </location>
</feature>
<proteinExistence type="inferred from homology"/>
<evidence type="ECO:0000259" key="7">
    <source>
        <dbReference type="Pfam" id="PF00135"/>
    </source>
</evidence>
<protein>
    <recommendedName>
        <fullName evidence="6">Carboxylic ester hydrolase</fullName>
        <ecNumber evidence="6">3.1.1.-</ecNumber>
    </recommendedName>
</protein>
<sequence>MLLIINVLFVLYSCLAKDLPRVTLKDGSVEGYYKSTLSGTEYSAFEGIPYAYKPIGKYRFEEPKPIKPWKGTWQAKTLSTCMQYYQYTKPGDDFVIGDEDCLHVNVYTKSTNPKHLKNVIVFIHGGAFMFNSGGSYGERFLMDYDVIYVTFNYRLGPLGFLSTEDRVVPGNNGLKDQQLALKWIKENIQRFGGNPDSVTLAGMSAGGSSVHYHTMAPIKNDVQLFHKAIIQSGTALNPWSQTENSREKALKMGAILGCPTHDTYEMLKCMKLRPGKQIVAAVKQFQPWLYNPFTPFGVVVDKWSENPIVPQHPYKTLKEKNVMSVPTIFSNVQSEGLYPSAEFYGDNHFDEIDARWNEIIPHLLEYNYTLNPTEKLDVSSKIKQFYFGNEKPSRDNFNKFIEMISDRIFLVDIEKSVRLHAAANEESTYYYYYGYQALHSKVEPRLKTRNIFGPAHGDDTILILSTNIDTTSNKEDKEMSTILQDMWVEFCATKKPKVLDVNWESVSKDVSKPIKFLRINSKDDIHMEQKEYLGNRINFWNTLPFKENEKLLNMKDEL</sequence>
<evidence type="ECO:0000256" key="4">
    <source>
        <dbReference type="ARBA" id="ARBA00023157"/>
    </source>
</evidence>
<evidence type="ECO:0000313" key="9">
    <source>
        <dbReference type="RefSeq" id="XP_017776975.1"/>
    </source>
</evidence>
<dbReference type="InterPro" id="IPR029058">
    <property type="entry name" value="AB_hydrolase_fold"/>
</dbReference>
<evidence type="ECO:0000256" key="1">
    <source>
        <dbReference type="ARBA" id="ARBA00005964"/>
    </source>
</evidence>
<evidence type="ECO:0000313" key="8">
    <source>
        <dbReference type="Proteomes" id="UP000695000"/>
    </source>
</evidence>
<organism evidence="8 9">
    <name type="scientific">Nicrophorus vespilloides</name>
    <name type="common">Boreal carrion beetle</name>
    <dbReference type="NCBI Taxonomy" id="110193"/>
    <lineage>
        <taxon>Eukaryota</taxon>
        <taxon>Metazoa</taxon>
        <taxon>Ecdysozoa</taxon>
        <taxon>Arthropoda</taxon>
        <taxon>Hexapoda</taxon>
        <taxon>Insecta</taxon>
        <taxon>Pterygota</taxon>
        <taxon>Neoptera</taxon>
        <taxon>Endopterygota</taxon>
        <taxon>Coleoptera</taxon>
        <taxon>Polyphaga</taxon>
        <taxon>Staphyliniformia</taxon>
        <taxon>Silphidae</taxon>
        <taxon>Nicrophorinae</taxon>
        <taxon>Nicrophorus</taxon>
    </lineage>
</organism>
<dbReference type="EC" id="3.1.1.-" evidence="6"/>
<dbReference type="Gene3D" id="3.40.50.1820">
    <property type="entry name" value="alpha/beta hydrolase"/>
    <property type="match status" value="1"/>
</dbReference>
<evidence type="ECO:0000256" key="6">
    <source>
        <dbReference type="RuleBase" id="RU361235"/>
    </source>
</evidence>
<keyword evidence="2" id="KW-0719">Serine esterase</keyword>
<evidence type="ECO:0000256" key="3">
    <source>
        <dbReference type="ARBA" id="ARBA00022801"/>
    </source>
</evidence>
<dbReference type="InterPro" id="IPR019826">
    <property type="entry name" value="Carboxylesterase_B_AS"/>
</dbReference>
<dbReference type="Proteomes" id="UP000695000">
    <property type="component" value="Unplaced"/>
</dbReference>
<accession>A0ABM1MQX5</accession>
<dbReference type="SUPFAM" id="SSF53474">
    <property type="entry name" value="alpha/beta-Hydrolases"/>
    <property type="match status" value="1"/>
</dbReference>
<feature type="chain" id="PRO_5044986590" description="Carboxylic ester hydrolase" evidence="6">
    <location>
        <begin position="17"/>
        <end position="558"/>
    </location>
</feature>
<dbReference type="RefSeq" id="XP_017776975.1">
    <property type="nucleotide sequence ID" value="XM_017921486.1"/>
</dbReference>
<dbReference type="PANTHER" id="PTHR43142">
    <property type="entry name" value="CARBOXYLIC ESTER HYDROLASE"/>
    <property type="match status" value="1"/>
</dbReference>
<gene>
    <name evidence="9" type="primary">LOC108562971</name>
</gene>
<dbReference type="InterPro" id="IPR002018">
    <property type="entry name" value="CarbesteraseB"/>
</dbReference>